<dbReference type="RefSeq" id="XP_015899494.3">
    <property type="nucleotide sequence ID" value="XM_016044008.4"/>
</dbReference>
<evidence type="ECO:0000256" key="1">
    <source>
        <dbReference type="ARBA" id="ARBA00022860"/>
    </source>
</evidence>
<evidence type="ECO:0000256" key="2">
    <source>
        <dbReference type="ARBA" id="ARBA00024341"/>
    </source>
</evidence>
<dbReference type="GO" id="GO:0005516">
    <property type="term" value="F:calmodulin binding"/>
    <property type="evidence" value="ECO:0007669"/>
    <property type="project" value="UniProtKB-KW"/>
</dbReference>
<protein>
    <submittedName>
        <fullName evidence="7 8">Protein IQ-domain 26</fullName>
    </submittedName>
</protein>
<evidence type="ECO:0000313" key="8">
    <source>
        <dbReference type="RefSeq" id="XP_015899495.3"/>
    </source>
</evidence>
<evidence type="ECO:0000313" key="10">
    <source>
        <dbReference type="RefSeq" id="XP_024935376.3"/>
    </source>
</evidence>
<gene>
    <name evidence="7 8 9 10" type="primary">LOC107432812</name>
</gene>
<dbReference type="Gene3D" id="1.20.5.190">
    <property type="match status" value="1"/>
</dbReference>
<evidence type="ECO:0000313" key="9">
    <source>
        <dbReference type="RefSeq" id="XP_015899496.3"/>
    </source>
</evidence>
<evidence type="ECO:0000313" key="7">
    <source>
        <dbReference type="RefSeq" id="XP_015899494.3"/>
    </source>
</evidence>
<name>A0A6P4ARY9_ZIZJJ</name>
<dbReference type="PROSITE" id="PS50096">
    <property type="entry name" value="IQ"/>
    <property type="match status" value="2"/>
</dbReference>
<comment type="similarity">
    <text evidence="2">Belongs to the IQD family.</text>
</comment>
<dbReference type="Pfam" id="PF00612">
    <property type="entry name" value="IQ"/>
    <property type="match status" value="2"/>
</dbReference>
<dbReference type="GeneID" id="107432812"/>
<dbReference type="PANTHER" id="PTHR32295:SF10">
    <property type="entry name" value="PROTEIN IQ-DOMAIN 25"/>
    <property type="match status" value="1"/>
</dbReference>
<proteinExistence type="inferred from homology"/>
<comment type="subunit">
    <text evidence="3">Binds to multiple calmodulin (CaM) in the presence of Ca(2+) and CaM-like proteins.</text>
</comment>
<feature type="region of interest" description="Disordered" evidence="4">
    <location>
        <begin position="238"/>
        <end position="263"/>
    </location>
</feature>
<evidence type="ECO:0000313" key="6">
    <source>
        <dbReference type="Proteomes" id="UP001652623"/>
    </source>
</evidence>
<dbReference type="KEGG" id="zju:107432812"/>
<reference evidence="7 8" key="1">
    <citation type="submission" date="2025-05" db="UniProtKB">
        <authorList>
            <consortium name="RefSeq"/>
        </authorList>
    </citation>
    <scope>IDENTIFICATION</scope>
    <source>
        <tissue evidence="7 8">Seedling</tissue>
    </source>
</reference>
<evidence type="ECO:0000256" key="4">
    <source>
        <dbReference type="SAM" id="MobiDB-lite"/>
    </source>
</evidence>
<dbReference type="CDD" id="cd23767">
    <property type="entry name" value="IQCD"/>
    <property type="match status" value="1"/>
</dbReference>
<dbReference type="RefSeq" id="XP_024935376.3">
    <property type="nucleotide sequence ID" value="XM_025079608.3"/>
</dbReference>
<dbReference type="RefSeq" id="XP_015899495.3">
    <property type="nucleotide sequence ID" value="XM_016044009.4"/>
</dbReference>
<dbReference type="InterPro" id="IPR025064">
    <property type="entry name" value="DUF4005"/>
</dbReference>
<organism evidence="6 9">
    <name type="scientific">Ziziphus jujuba</name>
    <name type="common">Chinese jujube</name>
    <name type="synonym">Ziziphus sativa</name>
    <dbReference type="NCBI Taxonomy" id="326968"/>
    <lineage>
        <taxon>Eukaryota</taxon>
        <taxon>Viridiplantae</taxon>
        <taxon>Streptophyta</taxon>
        <taxon>Embryophyta</taxon>
        <taxon>Tracheophyta</taxon>
        <taxon>Spermatophyta</taxon>
        <taxon>Magnoliopsida</taxon>
        <taxon>eudicotyledons</taxon>
        <taxon>Gunneridae</taxon>
        <taxon>Pentapetalae</taxon>
        <taxon>rosids</taxon>
        <taxon>fabids</taxon>
        <taxon>Rosales</taxon>
        <taxon>Rhamnaceae</taxon>
        <taxon>Paliureae</taxon>
        <taxon>Ziziphus</taxon>
    </lineage>
</organism>
<dbReference type="Pfam" id="PF13178">
    <property type="entry name" value="DUF4005"/>
    <property type="match status" value="1"/>
</dbReference>
<feature type="domain" description="DUF4005" evidence="5">
    <location>
        <begin position="307"/>
        <end position="393"/>
    </location>
</feature>
<accession>A0A6P4ARY9</accession>
<evidence type="ECO:0000259" key="5">
    <source>
        <dbReference type="Pfam" id="PF13178"/>
    </source>
</evidence>
<evidence type="ECO:0000256" key="3">
    <source>
        <dbReference type="ARBA" id="ARBA00024378"/>
    </source>
</evidence>
<dbReference type="AlphaFoldDB" id="A0A6P4ARY9"/>
<dbReference type="PANTHER" id="PTHR32295">
    <property type="entry name" value="IQ-DOMAIN 5-RELATED"/>
    <property type="match status" value="1"/>
</dbReference>
<dbReference type="Proteomes" id="UP001652623">
    <property type="component" value="Chromosome 11"/>
</dbReference>
<dbReference type="InterPro" id="IPR000048">
    <property type="entry name" value="IQ_motif_EF-hand-BS"/>
</dbReference>
<sequence>MGKATRWLKGLFGMKKDKENRAANSNSGDRRDKKACNSDLLCHNPATIPPNLSAAEAAWLRSYYTETEKEQNKHAIAVAAATAAAADAAVAAAQAAVAVVRLTSHGRGTMFGGSHERWAAVKIQTVFRGYLARKALRALKGLVKLQALVRGYLVRKQATATLHSMQALIRAQATVRSQKNRAIYNNEANRFETRARKSMERFDDARSEFTAPTHSRRLSASLESTVTANIDESPKIVEVDTGRPKSRSRRTNTSMSDFGDDPNYQALSSPLPCRIPSRISVPDCRNFQDSDWGLTGEECRFSTAQSTPRFMNSCSGGSNAPLTPAKSVCADNFFRSYGNFPNYMANTKSFKAKLRSHSAPKQRPEAGPKRRLSLNEMMESRNSLSGVRMQRSCSQAQEAINFKNAVMGKIDRSSRIL</sequence>
<keyword evidence="6" id="KW-1185">Reference proteome</keyword>
<dbReference type="SMART" id="SM00015">
    <property type="entry name" value="IQ"/>
    <property type="match status" value="2"/>
</dbReference>
<keyword evidence="1" id="KW-0112">Calmodulin-binding</keyword>
<dbReference type="RefSeq" id="XP_015899496.3">
    <property type="nucleotide sequence ID" value="XM_016044010.4"/>
</dbReference>